<accession>A0A836B1M1</accession>
<feature type="compositionally biased region" description="Basic and acidic residues" evidence="1">
    <location>
        <begin position="89"/>
        <end position="101"/>
    </location>
</feature>
<feature type="compositionally biased region" description="Low complexity" evidence="1">
    <location>
        <begin position="29"/>
        <end position="46"/>
    </location>
</feature>
<protein>
    <submittedName>
        <fullName evidence="3">Uncharacterized protein</fullName>
    </submittedName>
</protein>
<keyword evidence="2" id="KW-1133">Transmembrane helix</keyword>
<keyword evidence="2" id="KW-0812">Transmembrane</keyword>
<dbReference type="Proteomes" id="UP000613740">
    <property type="component" value="Unassembled WGS sequence"/>
</dbReference>
<keyword evidence="2" id="KW-0472">Membrane</keyword>
<gene>
    <name evidence="3" type="ORF">HYH02_008866</name>
</gene>
<organism evidence="3 4">
    <name type="scientific">Chlamydomonas schloesseri</name>
    <dbReference type="NCBI Taxonomy" id="2026947"/>
    <lineage>
        <taxon>Eukaryota</taxon>
        <taxon>Viridiplantae</taxon>
        <taxon>Chlorophyta</taxon>
        <taxon>core chlorophytes</taxon>
        <taxon>Chlorophyceae</taxon>
        <taxon>CS clade</taxon>
        <taxon>Chlamydomonadales</taxon>
        <taxon>Chlamydomonadaceae</taxon>
        <taxon>Chlamydomonas</taxon>
    </lineage>
</organism>
<dbReference type="EMBL" id="JAEHOD010000028">
    <property type="protein sequence ID" value="KAG2444996.1"/>
    <property type="molecule type" value="Genomic_DNA"/>
</dbReference>
<dbReference type="AlphaFoldDB" id="A0A836B1M1"/>
<name>A0A836B1M1_9CHLO</name>
<feature type="transmembrane region" description="Helical" evidence="2">
    <location>
        <begin position="51"/>
        <end position="77"/>
    </location>
</feature>
<keyword evidence="4" id="KW-1185">Reference proteome</keyword>
<evidence type="ECO:0000313" key="3">
    <source>
        <dbReference type="EMBL" id="KAG2444996.1"/>
    </source>
</evidence>
<sequence>MSHELKAAGGRQYKKTRTVKCGLAKVTKAASSDAGPSSSSTAPRSSSFPRLALLIAVIIAAGSAAGAACGLTVCFAGGQVRANLGVKSGDKLSSQHRDLPMEVRSAVGAD</sequence>
<comment type="caution">
    <text evidence="3">The sequence shown here is derived from an EMBL/GenBank/DDBJ whole genome shotgun (WGS) entry which is preliminary data.</text>
</comment>
<reference evidence="3" key="1">
    <citation type="journal article" date="2020" name="bioRxiv">
        <title>Comparative genomics of Chlamydomonas.</title>
        <authorList>
            <person name="Craig R.J."/>
            <person name="Hasan A.R."/>
            <person name="Ness R.W."/>
            <person name="Keightley P.D."/>
        </authorList>
    </citation>
    <scope>NUCLEOTIDE SEQUENCE</scope>
    <source>
        <strain evidence="3">CCAP 11/173</strain>
    </source>
</reference>
<evidence type="ECO:0000256" key="2">
    <source>
        <dbReference type="SAM" id="Phobius"/>
    </source>
</evidence>
<feature type="region of interest" description="Disordered" evidence="1">
    <location>
        <begin position="89"/>
        <end position="110"/>
    </location>
</feature>
<evidence type="ECO:0000313" key="4">
    <source>
        <dbReference type="Proteomes" id="UP000613740"/>
    </source>
</evidence>
<proteinExistence type="predicted"/>
<evidence type="ECO:0000256" key="1">
    <source>
        <dbReference type="SAM" id="MobiDB-lite"/>
    </source>
</evidence>
<feature type="region of interest" description="Disordered" evidence="1">
    <location>
        <begin position="27"/>
        <end position="46"/>
    </location>
</feature>